<accession>A0AAW9IBA7</accession>
<dbReference type="RefSeq" id="WP_322459572.1">
    <property type="nucleotide sequence ID" value="NZ_WNVC01001505.1"/>
</dbReference>
<evidence type="ECO:0000313" key="1">
    <source>
        <dbReference type="EMBL" id="MDZ5001518.1"/>
    </source>
</evidence>
<comment type="caution">
    <text evidence="1">The sequence shown here is derived from an EMBL/GenBank/DDBJ whole genome shotgun (WGS) entry which is preliminary data.</text>
</comment>
<organism evidence="1 2">
    <name type="scientific">Clostridium perfringens</name>
    <dbReference type="NCBI Taxonomy" id="1502"/>
    <lineage>
        <taxon>Bacteria</taxon>
        <taxon>Bacillati</taxon>
        <taxon>Bacillota</taxon>
        <taxon>Clostridia</taxon>
        <taxon>Eubacteriales</taxon>
        <taxon>Clostridiaceae</taxon>
        <taxon>Clostridium</taxon>
    </lineage>
</organism>
<feature type="non-terminal residue" evidence="1">
    <location>
        <position position="81"/>
    </location>
</feature>
<dbReference type="EMBL" id="WNVC01001505">
    <property type="protein sequence ID" value="MDZ5001518.1"/>
    <property type="molecule type" value="Genomic_DNA"/>
</dbReference>
<proteinExistence type="predicted"/>
<evidence type="ECO:0000313" key="2">
    <source>
        <dbReference type="Proteomes" id="UP001291306"/>
    </source>
</evidence>
<reference evidence="1" key="1">
    <citation type="submission" date="2019-11" db="EMBL/GenBank/DDBJ databases">
        <title>Characterization of Clostridium perfringens isolates from swine manure treated agricultural soils.</title>
        <authorList>
            <person name="Wushke S.T."/>
        </authorList>
    </citation>
    <scope>NUCLEOTIDE SEQUENCE</scope>
    <source>
        <strain evidence="1">X26</strain>
    </source>
</reference>
<dbReference type="Proteomes" id="UP001291306">
    <property type="component" value="Unassembled WGS sequence"/>
</dbReference>
<protein>
    <submittedName>
        <fullName evidence="1">Uncharacterized protein</fullName>
    </submittedName>
</protein>
<sequence>MFCGLYVDGPMKTISENARLSQMWSSVSEFQILKNISIGNDQSSISGNSKELDQSFYDWYKGMYDDNGVYLINTKYHDNEQ</sequence>
<gene>
    <name evidence="1" type="ORF">GNF79_21190</name>
</gene>
<dbReference type="AlphaFoldDB" id="A0AAW9IBA7"/>
<name>A0AAW9IBA7_CLOPF</name>